<comment type="caution">
    <text evidence="3">The sequence shown here is derived from an EMBL/GenBank/DDBJ whole genome shotgun (WGS) entry which is preliminary data.</text>
</comment>
<evidence type="ECO:0000313" key="2">
    <source>
        <dbReference type="EMBL" id="MBB5119608.1"/>
    </source>
</evidence>
<sequence>MTHKADGYPIGAPVVDTRGSVVAVTRERDVNLRRYWVRSALTGREWWAQADDLRPATAEEREESGTQKGGHTSDQPPYTATSEDHHQHD</sequence>
<proteinExistence type="predicted"/>
<dbReference type="EMBL" id="LGUI01000011">
    <property type="protein sequence ID" value="PNE30671.1"/>
    <property type="molecule type" value="Genomic_DNA"/>
</dbReference>
<feature type="compositionally biased region" description="Basic and acidic residues" evidence="1">
    <location>
        <begin position="51"/>
        <end position="65"/>
    </location>
</feature>
<evidence type="ECO:0000313" key="4">
    <source>
        <dbReference type="Proteomes" id="UP000235945"/>
    </source>
</evidence>
<accession>A0A2N8NPH4</accession>
<dbReference type="EMBL" id="JACHJF010000008">
    <property type="protein sequence ID" value="MBB5119608.1"/>
    <property type="molecule type" value="Genomic_DNA"/>
</dbReference>
<name>A0A2N8NPH4_STREU</name>
<dbReference type="Proteomes" id="UP000235945">
    <property type="component" value="Unassembled WGS sequence"/>
</dbReference>
<evidence type="ECO:0000313" key="3">
    <source>
        <dbReference type="EMBL" id="PNE30671.1"/>
    </source>
</evidence>
<keyword evidence="4" id="KW-1185">Reference proteome</keyword>
<feature type="compositionally biased region" description="Polar residues" evidence="1">
    <location>
        <begin position="69"/>
        <end position="81"/>
    </location>
</feature>
<reference evidence="4" key="1">
    <citation type="submission" date="2015-07" db="EMBL/GenBank/DDBJ databases">
        <authorList>
            <person name="Graham D.E."/>
            <person name="Giannone R.J."/>
            <person name="Gulvik C.A."/>
            <person name="Hettich R.L."/>
            <person name="Klingeman D.M."/>
            <person name="Mahan K.M."/>
            <person name="Parry R.J."/>
            <person name="Spain J.C."/>
        </authorList>
    </citation>
    <scope>NUCLEOTIDE SEQUENCE [LARGE SCALE GENOMIC DNA]</scope>
    <source>
        <strain evidence="4">ATCC 27428</strain>
    </source>
</reference>
<feature type="region of interest" description="Disordered" evidence="1">
    <location>
        <begin position="51"/>
        <end position="89"/>
    </location>
</feature>
<evidence type="ECO:0000313" key="5">
    <source>
        <dbReference type="Proteomes" id="UP000528608"/>
    </source>
</evidence>
<gene>
    <name evidence="3" type="ORF">AF335_28140</name>
    <name evidence="2" type="ORF">FHS36_003041</name>
</gene>
<evidence type="ECO:0000256" key="1">
    <source>
        <dbReference type="SAM" id="MobiDB-lite"/>
    </source>
</evidence>
<reference evidence="3" key="2">
    <citation type="submission" date="2015-07" db="EMBL/GenBank/DDBJ databases">
        <authorList>
            <person name="Noorani M."/>
        </authorList>
    </citation>
    <scope>NUCLEOTIDE SEQUENCE [LARGE SCALE GENOMIC DNA]</scope>
    <source>
        <strain evidence="3">ATCC 27428</strain>
    </source>
</reference>
<dbReference type="AlphaFoldDB" id="A0A2N8NPH4"/>
<dbReference type="Proteomes" id="UP000528608">
    <property type="component" value="Unassembled WGS sequence"/>
</dbReference>
<protein>
    <submittedName>
        <fullName evidence="3">Uncharacterized protein</fullName>
    </submittedName>
</protein>
<organism evidence="3 4">
    <name type="scientific">Streptomyces eurocidicus</name>
    <name type="common">Streptoverticillium eurocidicus</name>
    <dbReference type="NCBI Taxonomy" id="66423"/>
    <lineage>
        <taxon>Bacteria</taxon>
        <taxon>Bacillati</taxon>
        <taxon>Actinomycetota</taxon>
        <taxon>Actinomycetes</taxon>
        <taxon>Kitasatosporales</taxon>
        <taxon>Streptomycetaceae</taxon>
        <taxon>Streptomyces</taxon>
    </lineage>
</organism>
<reference evidence="2 5" key="3">
    <citation type="submission" date="2020-08" db="EMBL/GenBank/DDBJ databases">
        <title>Genomic Encyclopedia of Type Strains, Phase III (KMG-III): the genomes of soil and plant-associated and newly described type strains.</title>
        <authorList>
            <person name="Whitman W."/>
        </authorList>
    </citation>
    <scope>NUCLEOTIDE SEQUENCE [LARGE SCALE GENOMIC DNA]</scope>
    <source>
        <strain evidence="2 5">CECT 3259</strain>
    </source>
</reference>